<evidence type="ECO:0000256" key="1">
    <source>
        <dbReference type="SAM" id="MobiDB-lite"/>
    </source>
</evidence>
<dbReference type="Proteomes" id="UP000039865">
    <property type="component" value="Unassembled WGS sequence"/>
</dbReference>
<feature type="region of interest" description="Disordered" evidence="1">
    <location>
        <begin position="31"/>
        <end position="60"/>
    </location>
</feature>
<dbReference type="AlphaFoldDB" id="A0A078AZD5"/>
<evidence type="ECO:0000256" key="2">
    <source>
        <dbReference type="SAM" id="Phobius"/>
    </source>
</evidence>
<feature type="transmembrane region" description="Helical" evidence="2">
    <location>
        <begin position="159"/>
        <end position="182"/>
    </location>
</feature>
<sequence>MQQPIYDPNFQQHQQPVQYGQPYQGQPVYQQQYPPTIDPHHPPHHHHDDHHHHKSEHKVKTKHQRRRNLAMCIVNVAIIIAFTILSKNWSTMFYGLFTYINIAFIFMKKDSKVSFLRCRVCLVFVWFGIIVFIDILALIFLFVGGAIVSAVGGSEGTKLAGVFVGIQAAVIIIQIIHGITYVKYVQICTEKYWDRIHHGYTRHH</sequence>
<evidence type="ECO:0000313" key="4">
    <source>
        <dbReference type="Proteomes" id="UP000039865"/>
    </source>
</evidence>
<proteinExistence type="predicted"/>
<dbReference type="InParanoid" id="A0A078AZD5"/>
<keyword evidence="2" id="KW-0812">Transmembrane</keyword>
<gene>
    <name evidence="3" type="primary">Contig15254.g16254</name>
    <name evidence="3" type="ORF">STYLEM_16576</name>
</gene>
<feature type="compositionally biased region" description="Basic residues" evidence="1">
    <location>
        <begin position="42"/>
        <end position="60"/>
    </location>
</feature>
<keyword evidence="4" id="KW-1185">Reference proteome</keyword>
<dbReference type="EMBL" id="CCKQ01015639">
    <property type="protein sequence ID" value="CDW87471.1"/>
    <property type="molecule type" value="Genomic_DNA"/>
</dbReference>
<reference evidence="3 4" key="1">
    <citation type="submission" date="2014-06" db="EMBL/GenBank/DDBJ databases">
        <authorList>
            <person name="Swart Estienne"/>
        </authorList>
    </citation>
    <scope>NUCLEOTIDE SEQUENCE [LARGE SCALE GENOMIC DNA]</scope>
    <source>
        <strain evidence="3 4">130c</strain>
    </source>
</reference>
<evidence type="ECO:0000313" key="3">
    <source>
        <dbReference type="EMBL" id="CDW87471.1"/>
    </source>
</evidence>
<keyword evidence="2" id="KW-0472">Membrane</keyword>
<feature type="transmembrane region" description="Helical" evidence="2">
    <location>
        <begin position="91"/>
        <end position="108"/>
    </location>
</feature>
<organism evidence="3 4">
    <name type="scientific">Stylonychia lemnae</name>
    <name type="common">Ciliate</name>
    <dbReference type="NCBI Taxonomy" id="5949"/>
    <lineage>
        <taxon>Eukaryota</taxon>
        <taxon>Sar</taxon>
        <taxon>Alveolata</taxon>
        <taxon>Ciliophora</taxon>
        <taxon>Intramacronucleata</taxon>
        <taxon>Spirotrichea</taxon>
        <taxon>Stichotrichia</taxon>
        <taxon>Sporadotrichida</taxon>
        <taxon>Oxytrichidae</taxon>
        <taxon>Stylonychinae</taxon>
        <taxon>Stylonychia</taxon>
    </lineage>
</organism>
<accession>A0A078AZD5</accession>
<protein>
    <submittedName>
        <fullName evidence="3">Uncharacterized protein</fullName>
    </submittedName>
</protein>
<name>A0A078AZD5_STYLE</name>
<feature type="transmembrane region" description="Helical" evidence="2">
    <location>
        <begin position="120"/>
        <end position="147"/>
    </location>
</feature>
<keyword evidence="2" id="KW-1133">Transmembrane helix</keyword>
<feature type="transmembrane region" description="Helical" evidence="2">
    <location>
        <begin position="68"/>
        <end position="85"/>
    </location>
</feature>